<reference evidence="1 2" key="2">
    <citation type="journal article" date="2022" name="Mol. Ecol. Resour.">
        <title>The genomes of chicory, endive, great burdock and yacon provide insights into Asteraceae paleo-polyploidization history and plant inulin production.</title>
        <authorList>
            <person name="Fan W."/>
            <person name="Wang S."/>
            <person name="Wang H."/>
            <person name="Wang A."/>
            <person name="Jiang F."/>
            <person name="Liu H."/>
            <person name="Zhao H."/>
            <person name="Xu D."/>
            <person name="Zhang Y."/>
        </authorList>
    </citation>
    <scope>NUCLEOTIDE SEQUENCE [LARGE SCALE GENOMIC DNA]</scope>
    <source>
        <strain evidence="2">cv. Yunnan</strain>
        <tissue evidence="1">Leaves</tissue>
    </source>
</reference>
<protein>
    <submittedName>
        <fullName evidence="1">Uncharacterized protein</fullName>
    </submittedName>
</protein>
<reference evidence="2" key="1">
    <citation type="journal article" date="2022" name="Mol. Ecol. Resour.">
        <title>The genomes of chicory, endive, great burdock and yacon provide insights into Asteraceae palaeo-polyploidization history and plant inulin production.</title>
        <authorList>
            <person name="Fan W."/>
            <person name="Wang S."/>
            <person name="Wang H."/>
            <person name="Wang A."/>
            <person name="Jiang F."/>
            <person name="Liu H."/>
            <person name="Zhao H."/>
            <person name="Xu D."/>
            <person name="Zhang Y."/>
        </authorList>
    </citation>
    <scope>NUCLEOTIDE SEQUENCE [LARGE SCALE GENOMIC DNA]</scope>
    <source>
        <strain evidence="2">cv. Yunnan</strain>
    </source>
</reference>
<dbReference type="EMBL" id="CM042033">
    <property type="protein sequence ID" value="KAI3774946.1"/>
    <property type="molecule type" value="Genomic_DNA"/>
</dbReference>
<organism evidence="1 2">
    <name type="scientific">Smallanthus sonchifolius</name>
    <dbReference type="NCBI Taxonomy" id="185202"/>
    <lineage>
        <taxon>Eukaryota</taxon>
        <taxon>Viridiplantae</taxon>
        <taxon>Streptophyta</taxon>
        <taxon>Embryophyta</taxon>
        <taxon>Tracheophyta</taxon>
        <taxon>Spermatophyta</taxon>
        <taxon>Magnoliopsida</taxon>
        <taxon>eudicotyledons</taxon>
        <taxon>Gunneridae</taxon>
        <taxon>Pentapetalae</taxon>
        <taxon>asterids</taxon>
        <taxon>campanulids</taxon>
        <taxon>Asterales</taxon>
        <taxon>Asteraceae</taxon>
        <taxon>Asteroideae</taxon>
        <taxon>Heliantheae alliance</taxon>
        <taxon>Millerieae</taxon>
        <taxon>Smallanthus</taxon>
    </lineage>
</organism>
<accession>A0ACB9FVV0</accession>
<sequence length="372" mass="43128">MIVSFFRNLSVTCTNNNLVPNTCLSQSFHHFLECYRLCLKTPHLDSRVSPGLLFVRSFRGLQLPRAFNWSPHSEEASNFSELRSQLNSNYLEGFHLHNFVVEKRSDEDKNEIERRKKIGLANKGKVPWNKGKKHTAETRELISQRTKEALKDPKVRKKMSECPRTLSDQTKEKIRITITRQWGERIKWKRSSESFISKWAEIIANAAKKGGHGQQELDWDTYEKIEKEIALQRIQRSADVAKAKEMAQIRAEKRARAKAKAEKVKVTLKKHVAKVKGSTKKKSKEEKEELAAAEDLKLKERLTKIHKKKSLNGQLGSQNQRAWERLDLDFLKRDARKEDISLADQIRDVKNKKAEIFINGALRTTHPNHPFS</sequence>
<name>A0ACB9FVV0_9ASTR</name>
<evidence type="ECO:0000313" key="1">
    <source>
        <dbReference type="EMBL" id="KAI3774946.1"/>
    </source>
</evidence>
<comment type="caution">
    <text evidence="1">The sequence shown here is derived from an EMBL/GenBank/DDBJ whole genome shotgun (WGS) entry which is preliminary data.</text>
</comment>
<keyword evidence="2" id="KW-1185">Reference proteome</keyword>
<evidence type="ECO:0000313" key="2">
    <source>
        <dbReference type="Proteomes" id="UP001056120"/>
    </source>
</evidence>
<gene>
    <name evidence="1" type="ORF">L1987_49511</name>
</gene>
<dbReference type="Proteomes" id="UP001056120">
    <property type="component" value="Linkage Group LG16"/>
</dbReference>
<proteinExistence type="predicted"/>